<reference evidence="1" key="1">
    <citation type="submission" date="2022-06" db="EMBL/GenBank/DDBJ databases">
        <title>Novel species in genus nocardia.</title>
        <authorList>
            <person name="Li F."/>
        </authorList>
    </citation>
    <scope>NUCLEOTIDE SEQUENCE</scope>
    <source>
        <strain evidence="1">CDC141</strain>
    </source>
</reference>
<dbReference type="AlphaFoldDB" id="A0A9X2J1I3"/>
<name>A0A9X2J1I3_9NOCA</name>
<dbReference type="InterPro" id="IPR046080">
    <property type="entry name" value="DUF6098"/>
</dbReference>
<dbReference type="RefSeq" id="WP_251917583.1">
    <property type="nucleotide sequence ID" value="NZ_JAMRXG010000019.1"/>
</dbReference>
<dbReference type="Pfam" id="PF19593">
    <property type="entry name" value="DUF6098"/>
    <property type="match status" value="1"/>
</dbReference>
<dbReference type="EMBL" id="JAMRXG010000019">
    <property type="protein sequence ID" value="MCM6778120.1"/>
    <property type="molecule type" value="Genomic_DNA"/>
</dbReference>
<sequence>MSDLPVVETLDELTEVVTEQPLYLRYSHGPEADAEAGPSRDYEAEVDLPGLSVTTLGPEPWWPRPARDWVARRLCKYAELAVERGRFGWLLAGREVGHGPDHEPIVTDVQPVARIADRVIDEAQRVYHDRFQVGRDSRD</sequence>
<accession>A0A9X2J1I3</accession>
<comment type="caution">
    <text evidence="1">The sequence shown here is derived from an EMBL/GenBank/DDBJ whole genome shotgun (WGS) entry which is preliminary data.</text>
</comment>
<evidence type="ECO:0000313" key="2">
    <source>
        <dbReference type="Proteomes" id="UP001139157"/>
    </source>
</evidence>
<dbReference type="Proteomes" id="UP001139157">
    <property type="component" value="Unassembled WGS sequence"/>
</dbReference>
<keyword evidence="2" id="KW-1185">Reference proteome</keyword>
<gene>
    <name evidence="1" type="ORF">NDR86_32005</name>
</gene>
<evidence type="ECO:0000313" key="1">
    <source>
        <dbReference type="EMBL" id="MCM6778120.1"/>
    </source>
</evidence>
<protein>
    <submittedName>
        <fullName evidence="1">DUF6098 family protein</fullName>
    </submittedName>
</protein>
<organism evidence="1 2">
    <name type="scientific">Nocardia pulmonis</name>
    <dbReference type="NCBI Taxonomy" id="2951408"/>
    <lineage>
        <taxon>Bacteria</taxon>
        <taxon>Bacillati</taxon>
        <taxon>Actinomycetota</taxon>
        <taxon>Actinomycetes</taxon>
        <taxon>Mycobacteriales</taxon>
        <taxon>Nocardiaceae</taxon>
        <taxon>Nocardia</taxon>
    </lineage>
</organism>
<proteinExistence type="predicted"/>